<reference evidence="1 2" key="1">
    <citation type="submission" date="2020-08" db="EMBL/GenBank/DDBJ databases">
        <title>Genomic Encyclopedia of Type Strains, Phase III (KMG-III): the genomes of soil and plant-associated and newly described type strains.</title>
        <authorList>
            <person name="Whitman W."/>
        </authorList>
    </citation>
    <scope>NUCLEOTIDE SEQUENCE [LARGE SCALE GENOMIC DNA]</scope>
    <source>
        <strain evidence="1 2">CECT 8640</strain>
    </source>
</reference>
<evidence type="ECO:0000313" key="1">
    <source>
        <dbReference type="EMBL" id="MBB5958463.1"/>
    </source>
</evidence>
<dbReference type="SUPFAM" id="SSF55073">
    <property type="entry name" value="Nucleotide cyclase"/>
    <property type="match status" value="1"/>
</dbReference>
<name>A0A841CNH5_9PSEU</name>
<gene>
    <name evidence="1" type="ORF">FHS29_005071</name>
</gene>
<comment type="caution">
    <text evidence="1">The sequence shown here is derived from an EMBL/GenBank/DDBJ whole genome shotgun (WGS) entry which is preliminary data.</text>
</comment>
<accession>A0A841CNH5</accession>
<dbReference type="EMBL" id="JACHJN010000008">
    <property type="protein sequence ID" value="MBB5958463.1"/>
    <property type="molecule type" value="Genomic_DNA"/>
</dbReference>
<keyword evidence="2" id="KW-1185">Reference proteome</keyword>
<dbReference type="InterPro" id="IPR029787">
    <property type="entry name" value="Nucleotide_cyclase"/>
</dbReference>
<protein>
    <submittedName>
        <fullName evidence="1">Uncharacterized protein</fullName>
    </submittedName>
</protein>
<organism evidence="1 2">
    <name type="scientific">Saccharothrix tamanrassetensis</name>
    <dbReference type="NCBI Taxonomy" id="1051531"/>
    <lineage>
        <taxon>Bacteria</taxon>
        <taxon>Bacillati</taxon>
        <taxon>Actinomycetota</taxon>
        <taxon>Actinomycetes</taxon>
        <taxon>Pseudonocardiales</taxon>
        <taxon>Pseudonocardiaceae</taxon>
        <taxon>Saccharothrix</taxon>
    </lineage>
</organism>
<evidence type="ECO:0000313" key="2">
    <source>
        <dbReference type="Proteomes" id="UP000547510"/>
    </source>
</evidence>
<dbReference type="AlphaFoldDB" id="A0A841CNH5"/>
<proteinExistence type="predicted"/>
<dbReference type="Gene3D" id="3.30.70.1230">
    <property type="entry name" value="Nucleotide cyclase"/>
    <property type="match status" value="1"/>
</dbReference>
<dbReference type="Proteomes" id="UP000547510">
    <property type="component" value="Unassembled WGS sequence"/>
</dbReference>
<dbReference type="RefSeq" id="WP_184694438.1">
    <property type="nucleotide sequence ID" value="NZ_JACHJN010000008.1"/>
</dbReference>
<sequence>MADADRRALHRTMVVVDVEKFGSPDRTLPNQMAIRERLNQVVFEALAEAGVPSDVSYHEDRGDGVFVLVPPETPKASLVETLPAALAAALRRHNTTSDDTAPVRLRLALHTGEVAFDEHGATSAAVTTAFRLLDAAALKQALHDSAAPVAVIVSRQLFDEVVLHSRTLDPATFRQVDITVKDTRDSAWIALPDSLIRHLKDADHSAGIHQVTVYTSGDDGTSVRDALVELLETAGGTITASGEPERGSWFQQLFARQNDPDAVKNLAEAVTAAVANELASDTIETVVQGRDITIEVHAPDTTSEERTAHAIARLLDACRGHEDVVVYTRHFLLIKIGPQITAWEPTDDECHFLDCNPALLHSPHELVAAMAAVAHRPHAGRRAR</sequence>